<protein>
    <submittedName>
        <fullName evidence="1">Uncharacterized protein</fullName>
    </submittedName>
</protein>
<dbReference type="RefSeq" id="WP_306877965.1">
    <property type="nucleotide sequence ID" value="NZ_JAUSSW010000004.1"/>
</dbReference>
<gene>
    <name evidence="1" type="ORF">J2T10_001964</name>
</gene>
<proteinExistence type="predicted"/>
<dbReference type="Proteomes" id="UP001244563">
    <property type="component" value="Unassembled WGS sequence"/>
</dbReference>
<evidence type="ECO:0000313" key="1">
    <source>
        <dbReference type="EMBL" id="MDQ0102318.1"/>
    </source>
</evidence>
<dbReference type="EMBL" id="JAUSSW010000004">
    <property type="protein sequence ID" value="MDQ0102318.1"/>
    <property type="molecule type" value="Genomic_DNA"/>
</dbReference>
<evidence type="ECO:0000313" key="2">
    <source>
        <dbReference type="Proteomes" id="UP001244563"/>
    </source>
</evidence>
<comment type="caution">
    <text evidence="1">The sequence shown here is derived from an EMBL/GenBank/DDBJ whole genome shotgun (WGS) entry which is preliminary data.</text>
</comment>
<name>A0ABT9TKZ0_PAENI</name>
<organism evidence="1 2">
    <name type="scientific">Paenarthrobacter nicotinovorans</name>
    <name type="common">Arthrobacter nicotinovorans</name>
    <dbReference type="NCBI Taxonomy" id="29320"/>
    <lineage>
        <taxon>Bacteria</taxon>
        <taxon>Bacillati</taxon>
        <taxon>Actinomycetota</taxon>
        <taxon>Actinomycetes</taxon>
        <taxon>Micrococcales</taxon>
        <taxon>Micrococcaceae</taxon>
        <taxon>Paenarthrobacter</taxon>
    </lineage>
</organism>
<keyword evidence="2" id="KW-1185">Reference proteome</keyword>
<sequence length="113" mass="12555">MSTERDELAEDIRGLGITVIDGPPVDLSEPLAQHLHSLGYRKPRTVTTVEELDALTLPAIINAKNGGPARVDYYYGPSRRKYVEYIFGEDDRDYSLEAFAEFMDGATVLCEAS</sequence>
<accession>A0ABT9TKZ0</accession>
<reference evidence="1 2" key="1">
    <citation type="submission" date="2023-07" db="EMBL/GenBank/DDBJ databases">
        <title>Sorghum-associated microbial communities from plants grown in Nebraska, USA.</title>
        <authorList>
            <person name="Schachtman D."/>
        </authorList>
    </citation>
    <scope>NUCLEOTIDE SEQUENCE [LARGE SCALE GENOMIC DNA]</scope>
    <source>
        <strain evidence="1 2">CC523</strain>
    </source>
</reference>